<dbReference type="InParanoid" id="G4NJ94"/>
<name>G4NJ94_PYRO7</name>
<reference key="2">
    <citation type="submission" date="2011-05" db="EMBL/GenBank/DDBJ databases">
        <title>The Genome Sequence of Magnaporthe oryzae 70-15.</title>
        <authorList>
            <consortium name="The Broad Institute Genome Sequencing Platform"/>
            <person name="Ma L.-J."/>
            <person name="Dead R."/>
            <person name="Young S.K."/>
            <person name="Zeng Q."/>
            <person name="Gargeya S."/>
            <person name="Fitzgerald M."/>
            <person name="Haas B."/>
            <person name="Abouelleil A."/>
            <person name="Alvarado L."/>
            <person name="Arachchi H.M."/>
            <person name="Berlin A."/>
            <person name="Brown A."/>
            <person name="Chapman S.B."/>
            <person name="Chen Z."/>
            <person name="Dunbar C."/>
            <person name="Freedman E."/>
            <person name="Gearin G."/>
            <person name="Gellesch M."/>
            <person name="Goldberg J."/>
            <person name="Griggs A."/>
            <person name="Gujja S."/>
            <person name="Heiman D."/>
            <person name="Howarth C."/>
            <person name="Larson L."/>
            <person name="Lui A."/>
            <person name="MacDonald P.J.P."/>
            <person name="Mehta T."/>
            <person name="Montmayeur A."/>
            <person name="Murphy C."/>
            <person name="Neiman D."/>
            <person name="Pearson M."/>
            <person name="Priest M."/>
            <person name="Roberts A."/>
            <person name="Saif S."/>
            <person name="Shea T."/>
            <person name="Shenoy N."/>
            <person name="Sisk P."/>
            <person name="Stolte C."/>
            <person name="Sykes S."/>
            <person name="Yandava C."/>
            <person name="Wortman J."/>
            <person name="Nusbaum C."/>
            <person name="Birren B."/>
        </authorList>
    </citation>
    <scope>NUCLEOTIDE SEQUENCE</scope>
    <source>
        <strain>70-15</strain>
    </source>
</reference>
<feature type="non-terminal residue" evidence="1">
    <location>
        <position position="60"/>
    </location>
</feature>
<dbReference type="VEuPathDB" id="FungiDB:MGG_17985"/>
<proteinExistence type="predicted"/>
<evidence type="ECO:0000313" key="1">
    <source>
        <dbReference type="EMBL" id="EHA46310.1"/>
    </source>
</evidence>
<dbReference type="GeneID" id="12984872"/>
<sequence length="60" mass="6653">VLLPRLSLVTVAASTLIPSSAKRRCPFLKTEEEAKEHAVILCKGGLEFKSEIEMVKQRLS</sequence>
<dbReference type="EMBL" id="CM001237">
    <property type="protein sequence ID" value="EHA46310.1"/>
    <property type="molecule type" value="Genomic_DNA"/>
</dbReference>
<reference evidence="1 2" key="1">
    <citation type="journal article" date="2005" name="Nature">
        <title>The genome sequence of the rice blast fungus Magnaporthe grisea.</title>
        <authorList>
            <person name="Dean R.A."/>
            <person name="Talbot N.J."/>
            <person name="Ebbole D.J."/>
            <person name="Farman M.L."/>
            <person name="Mitchell T.K."/>
            <person name="Orbach M.J."/>
            <person name="Thon M."/>
            <person name="Kulkarni R."/>
            <person name="Xu J.R."/>
            <person name="Pan H."/>
            <person name="Read N.D."/>
            <person name="Lee Y.H."/>
            <person name="Carbone I."/>
            <person name="Brown D."/>
            <person name="Oh Y.Y."/>
            <person name="Donofrio N."/>
            <person name="Jeong J.S."/>
            <person name="Soanes D.M."/>
            <person name="Djonovic S."/>
            <person name="Kolomiets E."/>
            <person name="Rehmeyer C."/>
            <person name="Li W."/>
            <person name="Harding M."/>
            <person name="Kim S."/>
            <person name="Lebrun M.H."/>
            <person name="Bohnert H."/>
            <person name="Coughlan S."/>
            <person name="Butler J."/>
            <person name="Calvo S."/>
            <person name="Ma L.J."/>
            <person name="Nicol R."/>
            <person name="Purcell S."/>
            <person name="Nusbaum C."/>
            <person name="Galagan J.E."/>
            <person name="Birren B.W."/>
        </authorList>
    </citation>
    <scope>NUCLEOTIDE SEQUENCE [LARGE SCALE GENOMIC DNA]</scope>
    <source>
        <strain evidence="2">70-15 / ATCC MYA-4617 / FGSC 8958</strain>
    </source>
</reference>
<dbReference type="KEGG" id="mgr:MGG_17985"/>
<accession>G4NJ94</accession>
<dbReference type="Proteomes" id="UP000009058">
    <property type="component" value="Chromosome 7"/>
</dbReference>
<dbReference type="AlphaFoldDB" id="G4NJ94"/>
<evidence type="ECO:0000313" key="2">
    <source>
        <dbReference type="Proteomes" id="UP000009058"/>
    </source>
</evidence>
<protein>
    <submittedName>
        <fullName evidence="1">Uncharacterized protein</fullName>
    </submittedName>
</protein>
<dbReference type="OrthoDB" id="5177549at2759"/>
<gene>
    <name evidence="1" type="ORF">MGG_17985</name>
</gene>
<dbReference type="RefSeq" id="XP_003721053.1">
    <property type="nucleotide sequence ID" value="XM_003721005.1"/>
</dbReference>
<organism evidence="1 2">
    <name type="scientific">Pyricularia oryzae (strain 70-15 / ATCC MYA-4617 / FGSC 8958)</name>
    <name type="common">Rice blast fungus</name>
    <name type="synonym">Magnaporthe oryzae</name>
    <dbReference type="NCBI Taxonomy" id="242507"/>
    <lineage>
        <taxon>Eukaryota</taxon>
        <taxon>Fungi</taxon>
        <taxon>Dikarya</taxon>
        <taxon>Ascomycota</taxon>
        <taxon>Pezizomycotina</taxon>
        <taxon>Sordariomycetes</taxon>
        <taxon>Sordariomycetidae</taxon>
        <taxon>Magnaporthales</taxon>
        <taxon>Pyriculariaceae</taxon>
        <taxon>Pyricularia</taxon>
    </lineage>
</organism>
<keyword evidence="2" id="KW-1185">Reference proteome</keyword>